<gene>
    <name evidence="4" type="ORF">GCM10009844_33940</name>
</gene>
<proteinExistence type="predicted"/>
<comment type="caution">
    <text evidence="4">The sequence shown here is derived from an EMBL/GenBank/DDBJ whole genome shotgun (WGS) entry which is preliminary data.</text>
</comment>
<dbReference type="Gene3D" id="1.25.40.10">
    <property type="entry name" value="Tetratricopeptide repeat domain"/>
    <property type="match status" value="1"/>
</dbReference>
<name>A0ABN3A1Y2_9ACTN</name>
<evidence type="ECO:0000313" key="4">
    <source>
        <dbReference type="EMBL" id="GAA2151557.1"/>
    </source>
</evidence>
<dbReference type="SUPFAM" id="SSF52540">
    <property type="entry name" value="P-loop containing nucleoside triphosphate hydrolases"/>
    <property type="match status" value="1"/>
</dbReference>
<evidence type="ECO:0008006" key="6">
    <source>
        <dbReference type="Google" id="ProtNLM"/>
    </source>
</evidence>
<sequence length="843" mass="90087">MIRPPDHRVRVFVSSTLAELAAERAAVRRAVQGLRLSPVMFEQGARPHPPRELYRAYLRQSDVFVGVYWERYGWVAPGEDVSGLEDEYRLAAELPQLLYVKHPAPAREPALARLLDHVRATDRASYRRFGGIEELEELVAEDLAALLSEHFSSVQQAVVDPVAPVPVPLTPTFGREDDIERAVRELGDGARLVTITGLGGVGKTRLALEVARVVGSRTDVDVHFVSLAAVTSPQWVMPTVADRLRAHDTDRLGAVGALEELLRSRQTLLVLDNLEQLVPAGPDLVRLLEQVPTLQVLATSRQALRVRAEREVPLAPLALPVGGATAAQAAASPAVRLYLDRSAALGSGSATPGRVVAELCQRLGGLPLAIELAAAGARVAGAAGLLARVEGALDLASTAEDVPDRQRSLRATLDWSHELLDERERAVFARLGVFGGGGTLEAVETVCGDDARDVQQALAGLLDKSLIGVRHPPDGSAPRVELLDPVRTYARERLCAEGEEAPTLLRHLDHHLGLARQAQPFLCGPYQREWAARVDEERANLRTAVDTGLVHGRAGDVLELVWDTLVYFYLRDSVAECRGWVDRLEGHRASLQPLDTAVLDLCRVIVGLPGDGRITAEVLRNAAESFAAASRPLERAVSLHHLGLHHLARDDASRALAVLEEAAAGYEAIDHDWGSANVALTLGSLAVVQGDLHEADRQFRSALEHARRIGNQPLTALGLQGLALVLAVAGDHAASRSRLGEAVRLVVDCRSLTGASYCLEVLAVDTAGRGDLAAAAGLVALARAVRQRLAVPEWTAAAAALDAVTSGVGLPPASDGEPDDGLDPFSVLTSELGEEAARAAALP</sequence>
<dbReference type="InterPro" id="IPR002182">
    <property type="entry name" value="NB-ARC"/>
</dbReference>
<dbReference type="Pfam" id="PF13271">
    <property type="entry name" value="DUF4062"/>
    <property type="match status" value="1"/>
</dbReference>
<dbReference type="InterPro" id="IPR058852">
    <property type="entry name" value="HTH_77"/>
</dbReference>
<dbReference type="Pfam" id="PF25872">
    <property type="entry name" value="HTH_77"/>
    <property type="match status" value="1"/>
</dbReference>
<dbReference type="InterPro" id="IPR025139">
    <property type="entry name" value="DUF4062"/>
</dbReference>
<dbReference type="PANTHER" id="PTHR47691">
    <property type="entry name" value="REGULATOR-RELATED"/>
    <property type="match status" value="1"/>
</dbReference>
<organism evidence="4 5">
    <name type="scientific">Nocardioides koreensis</name>
    <dbReference type="NCBI Taxonomy" id="433651"/>
    <lineage>
        <taxon>Bacteria</taxon>
        <taxon>Bacillati</taxon>
        <taxon>Actinomycetota</taxon>
        <taxon>Actinomycetes</taxon>
        <taxon>Propionibacteriales</taxon>
        <taxon>Nocardioidaceae</taxon>
        <taxon>Nocardioides</taxon>
    </lineage>
</organism>
<feature type="domain" description="Winged helix-turn-helix" evidence="3">
    <location>
        <begin position="420"/>
        <end position="494"/>
    </location>
</feature>
<dbReference type="InterPro" id="IPR011990">
    <property type="entry name" value="TPR-like_helical_dom_sf"/>
</dbReference>
<protein>
    <recommendedName>
        <fullName evidence="6">DUF4062 domain-containing protein</fullName>
    </recommendedName>
</protein>
<dbReference type="PANTHER" id="PTHR47691:SF3">
    <property type="entry name" value="HTH-TYPE TRANSCRIPTIONAL REGULATOR RV0890C-RELATED"/>
    <property type="match status" value="1"/>
</dbReference>
<dbReference type="InterPro" id="IPR027417">
    <property type="entry name" value="P-loop_NTPase"/>
</dbReference>
<reference evidence="4 5" key="1">
    <citation type="journal article" date="2019" name="Int. J. Syst. Evol. Microbiol.">
        <title>The Global Catalogue of Microorganisms (GCM) 10K type strain sequencing project: providing services to taxonomists for standard genome sequencing and annotation.</title>
        <authorList>
            <consortium name="The Broad Institute Genomics Platform"/>
            <consortium name="The Broad Institute Genome Sequencing Center for Infectious Disease"/>
            <person name="Wu L."/>
            <person name="Ma J."/>
        </authorList>
    </citation>
    <scope>NUCLEOTIDE SEQUENCE [LARGE SCALE GENOMIC DNA]</scope>
    <source>
        <strain evidence="4 5">JCM 16022</strain>
    </source>
</reference>
<dbReference type="Gene3D" id="3.40.50.300">
    <property type="entry name" value="P-loop containing nucleotide triphosphate hydrolases"/>
    <property type="match status" value="1"/>
</dbReference>
<dbReference type="PRINTS" id="PR00364">
    <property type="entry name" value="DISEASERSIST"/>
</dbReference>
<evidence type="ECO:0000259" key="1">
    <source>
        <dbReference type="Pfam" id="PF00931"/>
    </source>
</evidence>
<accession>A0ABN3A1Y2</accession>
<dbReference type="EMBL" id="BAAAQR010000011">
    <property type="protein sequence ID" value="GAA2151557.1"/>
    <property type="molecule type" value="Genomic_DNA"/>
</dbReference>
<dbReference type="SUPFAM" id="SSF48452">
    <property type="entry name" value="TPR-like"/>
    <property type="match status" value="1"/>
</dbReference>
<evidence type="ECO:0000259" key="2">
    <source>
        <dbReference type="Pfam" id="PF13271"/>
    </source>
</evidence>
<evidence type="ECO:0000313" key="5">
    <source>
        <dbReference type="Proteomes" id="UP001501771"/>
    </source>
</evidence>
<dbReference type="Pfam" id="PF00931">
    <property type="entry name" value="NB-ARC"/>
    <property type="match status" value="1"/>
</dbReference>
<keyword evidence="5" id="KW-1185">Reference proteome</keyword>
<dbReference type="Proteomes" id="UP001501771">
    <property type="component" value="Unassembled WGS sequence"/>
</dbReference>
<feature type="domain" description="NB-ARC" evidence="1">
    <location>
        <begin position="176"/>
        <end position="276"/>
    </location>
</feature>
<feature type="domain" description="DUF4062" evidence="2">
    <location>
        <begin position="10"/>
        <end position="91"/>
    </location>
</feature>
<evidence type="ECO:0000259" key="3">
    <source>
        <dbReference type="Pfam" id="PF25872"/>
    </source>
</evidence>